<gene>
    <name evidence="1" type="ORF">BFAG_00046</name>
</gene>
<dbReference type="EMBL" id="EQ973213">
    <property type="protein sequence ID" value="EFR51352.1"/>
    <property type="molecule type" value="Genomic_DNA"/>
</dbReference>
<evidence type="ECO:0000313" key="2">
    <source>
        <dbReference type="Proteomes" id="UP000005101"/>
    </source>
</evidence>
<name>A0ABN0BE98_BACFG</name>
<protein>
    <recommendedName>
        <fullName evidence="3">Transposase</fullName>
    </recommendedName>
</protein>
<dbReference type="Proteomes" id="UP000005101">
    <property type="component" value="Unassembled WGS sequence"/>
</dbReference>
<proteinExistence type="predicted"/>
<organism evidence="1 2">
    <name type="scientific">Bacteroides fragilis 3_1_12</name>
    <dbReference type="NCBI Taxonomy" id="457424"/>
    <lineage>
        <taxon>Bacteria</taxon>
        <taxon>Pseudomonadati</taxon>
        <taxon>Bacteroidota</taxon>
        <taxon>Bacteroidia</taxon>
        <taxon>Bacteroidales</taxon>
        <taxon>Bacteroidaceae</taxon>
        <taxon>Bacteroides</taxon>
    </lineage>
</organism>
<reference evidence="1 2" key="1">
    <citation type="submission" date="2008-12" db="EMBL/GenBank/DDBJ databases">
        <title>Annotation of Bacteroides fragilis strain 3_1_12.</title>
        <authorList>
            <consortium name="The Broad Institute Genome Sequencing Platform"/>
            <person name="Ward D."/>
            <person name="Young S.K."/>
            <person name="Kodira C.D."/>
            <person name="Zeng Q."/>
            <person name="Koehrsen M."/>
            <person name="Alvarado L."/>
            <person name="Berlin A."/>
            <person name="Borenstein D."/>
            <person name="Chen Z."/>
            <person name="Engels R."/>
            <person name="Freedman E."/>
            <person name="Gellesch M."/>
            <person name="Goldberg J."/>
            <person name="Griggs A."/>
            <person name="Gujja S."/>
            <person name="Heiman D."/>
            <person name="Hepburn T."/>
            <person name="Howarth C."/>
            <person name="Jen D."/>
            <person name="Larson L."/>
            <person name="Lewis B."/>
            <person name="Mehta T."/>
            <person name="Park D."/>
            <person name="Pearson M."/>
            <person name="Roberts A."/>
            <person name="Saif S."/>
            <person name="Shea T."/>
            <person name="Shenoy N."/>
            <person name="Sisk P."/>
            <person name="Stolte C."/>
            <person name="Sykes S."/>
            <person name="Walk T."/>
            <person name="White J."/>
            <person name="Yandava C."/>
            <person name="Allen-Vercoe E."/>
            <person name="Strauss J."/>
            <person name="Ambrose C."/>
            <person name="Lander E."/>
            <person name="Nusbaum C."/>
            <person name="Galagan J."/>
            <person name="Birren B."/>
        </authorList>
    </citation>
    <scope>NUCLEOTIDE SEQUENCE [LARGE SCALE GENOMIC DNA]</scope>
    <source>
        <strain evidence="1 2">3_1_12</strain>
    </source>
</reference>
<sequence length="71" mass="8561">MVANNYRSNNRNCNCPIFIRIPLAYKKTSRRRYCCNRDMHHYIYSFLHRSIITTPPKEIKVQTLNHMNMDG</sequence>
<accession>A0ABN0BE98</accession>
<evidence type="ECO:0000313" key="1">
    <source>
        <dbReference type="EMBL" id="EFR51352.1"/>
    </source>
</evidence>
<evidence type="ECO:0008006" key="3">
    <source>
        <dbReference type="Google" id="ProtNLM"/>
    </source>
</evidence>
<keyword evidence="2" id="KW-1185">Reference proteome</keyword>